<evidence type="ECO:0000313" key="7">
    <source>
        <dbReference type="Proteomes" id="UP000626092"/>
    </source>
</evidence>
<dbReference type="CDD" id="cd14859">
    <property type="entry name" value="PMEI_like"/>
    <property type="match status" value="1"/>
</dbReference>
<protein>
    <recommendedName>
        <fullName evidence="5">Pectinesterase inhibitor domain-containing protein</fullName>
    </recommendedName>
</protein>
<feature type="transmembrane region" description="Helical" evidence="4">
    <location>
        <begin position="58"/>
        <end position="76"/>
    </location>
</feature>
<dbReference type="EMBL" id="WJXA01000002">
    <property type="protein sequence ID" value="KAF7150124.1"/>
    <property type="molecule type" value="Genomic_DNA"/>
</dbReference>
<accession>A0A834HAA1</accession>
<evidence type="ECO:0000259" key="5">
    <source>
        <dbReference type="Pfam" id="PF04043"/>
    </source>
</evidence>
<proteinExistence type="inferred from homology"/>
<dbReference type="Gene3D" id="1.20.140.40">
    <property type="entry name" value="Invertase/pectin methylesterase inhibitor family protein"/>
    <property type="match status" value="1"/>
</dbReference>
<dbReference type="GO" id="GO:0004857">
    <property type="term" value="F:enzyme inhibitor activity"/>
    <property type="evidence" value="ECO:0007669"/>
    <property type="project" value="InterPro"/>
</dbReference>
<dbReference type="PANTHER" id="PTHR36710">
    <property type="entry name" value="PECTINESTERASE INHIBITOR-LIKE"/>
    <property type="match status" value="1"/>
</dbReference>
<keyword evidence="4" id="KW-0812">Transmembrane</keyword>
<keyword evidence="1" id="KW-0732">Signal</keyword>
<dbReference type="NCBIfam" id="TIGR01614">
    <property type="entry name" value="PME_inhib"/>
    <property type="match status" value="1"/>
</dbReference>
<name>A0A834HAA1_RHOSS</name>
<dbReference type="InterPro" id="IPR006501">
    <property type="entry name" value="Pectinesterase_inhib_dom"/>
</dbReference>
<evidence type="ECO:0000313" key="6">
    <source>
        <dbReference type="EMBL" id="KAF7150124.1"/>
    </source>
</evidence>
<keyword evidence="7" id="KW-1185">Reference proteome</keyword>
<reference evidence="6" key="1">
    <citation type="submission" date="2019-11" db="EMBL/GenBank/DDBJ databases">
        <authorList>
            <person name="Liu Y."/>
            <person name="Hou J."/>
            <person name="Li T.-Q."/>
            <person name="Guan C.-H."/>
            <person name="Wu X."/>
            <person name="Wu H.-Z."/>
            <person name="Ling F."/>
            <person name="Zhang R."/>
            <person name="Shi X.-G."/>
            <person name="Ren J.-P."/>
            <person name="Chen E.-F."/>
            <person name="Sun J.-M."/>
        </authorList>
    </citation>
    <scope>NUCLEOTIDE SEQUENCE</scope>
    <source>
        <strain evidence="6">Adult_tree_wgs_1</strain>
        <tissue evidence="6">Leaves</tissue>
    </source>
</reference>
<evidence type="ECO:0000256" key="3">
    <source>
        <dbReference type="ARBA" id="ARBA00038471"/>
    </source>
</evidence>
<feature type="transmembrane region" description="Helical" evidence="4">
    <location>
        <begin position="20"/>
        <end position="38"/>
    </location>
</feature>
<dbReference type="OrthoDB" id="1918674at2759"/>
<keyword evidence="2" id="KW-1015">Disulfide bond</keyword>
<dbReference type="SUPFAM" id="SSF101148">
    <property type="entry name" value="Plant invertase/pectin methylesterase inhibitor"/>
    <property type="match status" value="1"/>
</dbReference>
<comment type="similarity">
    <text evidence="3">Belongs to the PMEI family.</text>
</comment>
<evidence type="ECO:0000256" key="2">
    <source>
        <dbReference type="ARBA" id="ARBA00023157"/>
    </source>
</evidence>
<dbReference type="Pfam" id="PF04043">
    <property type="entry name" value="PMEI"/>
    <property type="match status" value="1"/>
</dbReference>
<keyword evidence="4" id="KW-0472">Membrane</keyword>
<organism evidence="6 7">
    <name type="scientific">Rhododendron simsii</name>
    <name type="common">Sims's rhododendron</name>
    <dbReference type="NCBI Taxonomy" id="118357"/>
    <lineage>
        <taxon>Eukaryota</taxon>
        <taxon>Viridiplantae</taxon>
        <taxon>Streptophyta</taxon>
        <taxon>Embryophyta</taxon>
        <taxon>Tracheophyta</taxon>
        <taxon>Spermatophyta</taxon>
        <taxon>Magnoliopsida</taxon>
        <taxon>eudicotyledons</taxon>
        <taxon>Gunneridae</taxon>
        <taxon>Pentapetalae</taxon>
        <taxon>asterids</taxon>
        <taxon>Ericales</taxon>
        <taxon>Ericaceae</taxon>
        <taxon>Ericoideae</taxon>
        <taxon>Rhodoreae</taxon>
        <taxon>Rhododendron</taxon>
    </lineage>
</organism>
<keyword evidence="4" id="KW-1133">Transmembrane helix</keyword>
<dbReference type="InterPro" id="IPR052421">
    <property type="entry name" value="PCW_Enzyme_Inhibitor"/>
</dbReference>
<dbReference type="Proteomes" id="UP000626092">
    <property type="component" value="Unassembled WGS sequence"/>
</dbReference>
<dbReference type="InterPro" id="IPR035513">
    <property type="entry name" value="Invertase/methylesterase_inhib"/>
</dbReference>
<dbReference type="AlphaFoldDB" id="A0A834HAA1"/>
<gene>
    <name evidence="6" type="ORF">RHSIM_Rhsim02G0072200</name>
</gene>
<feature type="domain" description="Pectinesterase inhibitor" evidence="5">
    <location>
        <begin position="82"/>
        <end position="155"/>
    </location>
</feature>
<comment type="caution">
    <text evidence="6">The sequence shown here is derived from an EMBL/GenBank/DDBJ whole genome shotgun (WGS) entry which is preliminary data.</text>
</comment>
<evidence type="ECO:0000256" key="1">
    <source>
        <dbReference type="ARBA" id="ARBA00022729"/>
    </source>
</evidence>
<evidence type="ECO:0000256" key="4">
    <source>
        <dbReference type="SAM" id="Phobius"/>
    </source>
</evidence>
<sequence length="182" mass="20630">MCEIPYGVAAVDFDVISAETYEYLSSLVLVLLLMLRFMFRTWCACGLFREYKKKKKDIVLSLGVLALSLHCAHHLYQDTLLLRSDPLSETADVKGLARIVLKVLLVKVNATLNRANDLSKESEDPVVKACLDVCASQYDDAIYDEIPEAIENLSNLQQMKLLLVLLLVRIHLMRSRMCVNRP</sequence>
<dbReference type="PANTHER" id="PTHR36710:SF18">
    <property type="entry name" value="PECTINESTERASE INHIBITOR 5-RELATED"/>
    <property type="match status" value="1"/>
</dbReference>